<gene>
    <name evidence="6" type="ORF">EM848_10085</name>
    <name evidence="5" type="ORF">EMO90_06095</name>
</gene>
<sequence length="339" mass="38642">MGVKAIVKNILPQYLVEHIRNAKSTMILSREYKIQAKRFRESYSREWSTGKMQVQSRTMFLTHQLEKGLSHKNFRYGFGLGVFEALGTMLTRFENADSQYLINPVYKECMSAIHEYIIRHQRAGKDLSKQSQFLSHEQWNRALNWEEKDGGTAILLAKDKINNSELPFSALVQHRHSLREYSNQPVTQNELRQAVQLATSAPSACNRQPARVVEVLDQKLIAQLLNIQGGVRGYATPPALLLVTAKQSVFMGTNERNQGYVDGGLFSMMLLLSLESIGLASCPLHTMFDGYKDQMTRDLLHIPDDEILIMYIEVGHYPDRAMTPQSTRLPVDDVLRVVK</sequence>
<evidence type="ECO:0000256" key="1">
    <source>
        <dbReference type="ARBA" id="ARBA00022630"/>
    </source>
</evidence>
<evidence type="ECO:0000313" key="6">
    <source>
        <dbReference type="EMBL" id="KAA8821803.1"/>
    </source>
</evidence>
<dbReference type="Proteomes" id="UP000345527">
    <property type="component" value="Unassembled WGS sequence"/>
</dbReference>
<dbReference type="GO" id="GO:0016491">
    <property type="term" value="F:oxidoreductase activity"/>
    <property type="evidence" value="ECO:0007669"/>
    <property type="project" value="UniProtKB-KW"/>
</dbReference>
<dbReference type="InterPro" id="IPR050627">
    <property type="entry name" value="Nitroreductase/BluB"/>
</dbReference>
<dbReference type="EMBL" id="RZOA01000024">
    <property type="protein sequence ID" value="KAA8821803.1"/>
    <property type="molecule type" value="Genomic_DNA"/>
</dbReference>
<dbReference type="InterPro" id="IPR000415">
    <property type="entry name" value="Nitroreductase-like"/>
</dbReference>
<dbReference type="RefSeq" id="WP_150354804.1">
    <property type="nucleotide sequence ID" value="NZ_RZNZ01000007.1"/>
</dbReference>
<dbReference type="AlphaFoldDB" id="A0A5J5DY98"/>
<dbReference type="PANTHER" id="PTHR23026">
    <property type="entry name" value="NADPH NITROREDUCTASE"/>
    <property type="match status" value="1"/>
</dbReference>
<reference evidence="7 8" key="1">
    <citation type="journal article" date="2019" name="Syst. Appl. Microbiol.">
        <title>Characterization of Bifidobacterium species in feaces of the Egyptian fruit bat: Description of B. vespertilionis sp. nov. and B. rousetti sp. nov.</title>
        <authorList>
            <person name="Modesto M."/>
            <person name="Satti M."/>
            <person name="Watanabe K."/>
            <person name="Puglisi E."/>
            <person name="Morelli L."/>
            <person name="Huang C.-H."/>
            <person name="Liou J.-S."/>
            <person name="Miyashita M."/>
            <person name="Tamura T."/>
            <person name="Saito S."/>
            <person name="Mori K."/>
            <person name="Huang L."/>
            <person name="Sciavilla P."/>
            <person name="Sandri C."/>
            <person name="Spiezio C."/>
            <person name="Vitali F."/>
            <person name="Cavalieri D."/>
            <person name="Perpetuini G."/>
            <person name="Tofalo R."/>
            <person name="Bonetti A."/>
            <person name="Arita M."/>
            <person name="Mattarelli P."/>
        </authorList>
    </citation>
    <scope>NUCLEOTIDE SEQUENCE [LARGE SCALE GENOMIC DNA]</scope>
    <source>
        <strain evidence="5 8">RST16</strain>
        <strain evidence="6 7">RST8</strain>
    </source>
</reference>
<evidence type="ECO:0000256" key="2">
    <source>
        <dbReference type="ARBA" id="ARBA00022643"/>
    </source>
</evidence>
<dbReference type="PANTHER" id="PTHR23026:SF90">
    <property type="entry name" value="IODOTYROSINE DEIODINASE 1"/>
    <property type="match status" value="1"/>
</dbReference>
<comment type="caution">
    <text evidence="6">The sequence shown here is derived from an EMBL/GenBank/DDBJ whole genome shotgun (WGS) entry which is preliminary data.</text>
</comment>
<dbReference type="Proteomes" id="UP000374630">
    <property type="component" value="Unassembled WGS sequence"/>
</dbReference>
<dbReference type="Pfam" id="PF00881">
    <property type="entry name" value="Nitroreductase"/>
    <property type="match status" value="1"/>
</dbReference>
<feature type="domain" description="Nitroreductase" evidence="4">
    <location>
        <begin position="173"/>
        <end position="226"/>
    </location>
</feature>
<evidence type="ECO:0000313" key="8">
    <source>
        <dbReference type="Proteomes" id="UP000374630"/>
    </source>
</evidence>
<dbReference type="InterPro" id="IPR029479">
    <property type="entry name" value="Nitroreductase"/>
</dbReference>
<keyword evidence="2" id="KW-0288">FMN</keyword>
<dbReference type="EMBL" id="RZNZ01000007">
    <property type="protein sequence ID" value="KAA8820750.1"/>
    <property type="molecule type" value="Genomic_DNA"/>
</dbReference>
<dbReference type="SUPFAM" id="SSF55469">
    <property type="entry name" value="FMN-dependent nitroreductase-like"/>
    <property type="match status" value="1"/>
</dbReference>
<accession>A0A5J5DY98</accession>
<evidence type="ECO:0000259" key="4">
    <source>
        <dbReference type="Pfam" id="PF00881"/>
    </source>
</evidence>
<proteinExistence type="predicted"/>
<protein>
    <submittedName>
        <fullName evidence="6">Nitroreductase</fullName>
    </submittedName>
</protein>
<dbReference type="CDD" id="cd02062">
    <property type="entry name" value="Nitro_FMN_reductase"/>
    <property type="match status" value="1"/>
</dbReference>
<evidence type="ECO:0000313" key="5">
    <source>
        <dbReference type="EMBL" id="KAA8820750.1"/>
    </source>
</evidence>
<keyword evidence="3" id="KW-0560">Oxidoreductase</keyword>
<evidence type="ECO:0000313" key="7">
    <source>
        <dbReference type="Proteomes" id="UP000345527"/>
    </source>
</evidence>
<keyword evidence="1" id="KW-0285">Flavoprotein</keyword>
<evidence type="ECO:0000256" key="3">
    <source>
        <dbReference type="ARBA" id="ARBA00023002"/>
    </source>
</evidence>
<name>A0A5J5DY98_9BIFI</name>
<dbReference type="Gene3D" id="3.40.109.10">
    <property type="entry name" value="NADH Oxidase"/>
    <property type="match status" value="1"/>
</dbReference>
<keyword evidence="8" id="KW-1185">Reference proteome</keyword>
<dbReference type="OrthoDB" id="9798230at2"/>
<organism evidence="6 7">
    <name type="scientific">Bifidobacterium vespertilionis</name>
    <dbReference type="NCBI Taxonomy" id="2562524"/>
    <lineage>
        <taxon>Bacteria</taxon>
        <taxon>Bacillati</taxon>
        <taxon>Actinomycetota</taxon>
        <taxon>Actinomycetes</taxon>
        <taxon>Bifidobacteriales</taxon>
        <taxon>Bifidobacteriaceae</taxon>
        <taxon>Bifidobacterium</taxon>
    </lineage>
</organism>